<evidence type="ECO:0000256" key="1">
    <source>
        <dbReference type="SAM" id="SignalP"/>
    </source>
</evidence>
<organism evidence="2">
    <name type="scientific">Ixodes ricinus</name>
    <name type="common">Common tick</name>
    <name type="synonym">Acarus ricinus</name>
    <dbReference type="NCBI Taxonomy" id="34613"/>
    <lineage>
        <taxon>Eukaryota</taxon>
        <taxon>Metazoa</taxon>
        <taxon>Ecdysozoa</taxon>
        <taxon>Arthropoda</taxon>
        <taxon>Chelicerata</taxon>
        <taxon>Arachnida</taxon>
        <taxon>Acari</taxon>
        <taxon>Parasitiformes</taxon>
        <taxon>Ixodida</taxon>
        <taxon>Ixodoidea</taxon>
        <taxon>Ixodidae</taxon>
        <taxon>Ixodinae</taxon>
        <taxon>Ixodes</taxon>
    </lineage>
</organism>
<feature type="chain" id="PRO_5004733861" evidence="1">
    <location>
        <begin position="22"/>
        <end position="202"/>
    </location>
</feature>
<accession>V5GNK7</accession>
<keyword evidence="1" id="KW-0732">Signal</keyword>
<proteinExistence type="evidence at transcript level"/>
<name>V5GNK7_IXORI</name>
<dbReference type="EMBL" id="GANP01012533">
    <property type="protein sequence ID" value="JAB71935.1"/>
    <property type="molecule type" value="mRNA"/>
</dbReference>
<dbReference type="AlphaFoldDB" id="V5GNK7"/>
<evidence type="ECO:0000313" key="2">
    <source>
        <dbReference type="EMBL" id="JAB71935.1"/>
    </source>
</evidence>
<reference evidence="2" key="1">
    <citation type="journal article" date="2015" name="Sci. Rep.">
        <title>Tissue- and time-dependent transcription in Ixodes ricinus salivary glands and midguts when blood feeding on the vertebrate host.</title>
        <authorList>
            <person name="Kotsyfakis M."/>
            <person name="Schwarz A."/>
            <person name="Erhart J."/>
            <person name="Ribeiro J.M."/>
        </authorList>
    </citation>
    <scope>NUCLEOTIDE SEQUENCE</scope>
    <source>
        <tissue evidence="2">Salivary gland and midgut</tissue>
    </source>
</reference>
<sequence>MNTLRCSLCLWLWFMYAGVECWPKLRLLSRNEDDGPWNLTIGYIVDDSLQSLDKKTMHDWIDWINKQTEYSLQSWFYFQIKLHYRIIHSEEVPVLMSTMKPYKNTDFIYLDRAIETLTNYFEDKKHPDVICLLTNYTISDGDWVTKAHGYYVQKTLCEKGVSVLLAYSPGNEGHAGSMLANIIMNSANPNEVPKLALPHKWL</sequence>
<feature type="signal peptide" evidence="1">
    <location>
        <begin position="1"/>
        <end position="21"/>
    </location>
</feature>
<protein>
    <submittedName>
        <fullName evidence="2">Putative secreted protein</fullName>
    </submittedName>
</protein>